<comment type="caution">
    <text evidence="1">The sequence shown here is derived from an EMBL/GenBank/DDBJ whole genome shotgun (WGS) entry which is preliminary data.</text>
</comment>
<accession>A0A9P4J5P8</accession>
<reference evidence="1" key="1">
    <citation type="journal article" date="2020" name="Stud. Mycol.">
        <title>101 Dothideomycetes genomes: a test case for predicting lifestyles and emergence of pathogens.</title>
        <authorList>
            <person name="Haridas S."/>
            <person name="Albert R."/>
            <person name="Binder M."/>
            <person name="Bloem J."/>
            <person name="Labutti K."/>
            <person name="Salamov A."/>
            <person name="Andreopoulos B."/>
            <person name="Baker S."/>
            <person name="Barry K."/>
            <person name="Bills G."/>
            <person name="Bluhm B."/>
            <person name="Cannon C."/>
            <person name="Castanera R."/>
            <person name="Culley D."/>
            <person name="Daum C."/>
            <person name="Ezra D."/>
            <person name="Gonzalez J."/>
            <person name="Henrissat B."/>
            <person name="Kuo A."/>
            <person name="Liang C."/>
            <person name="Lipzen A."/>
            <person name="Lutzoni F."/>
            <person name="Magnuson J."/>
            <person name="Mondo S."/>
            <person name="Nolan M."/>
            <person name="Ohm R."/>
            <person name="Pangilinan J."/>
            <person name="Park H.-J."/>
            <person name="Ramirez L."/>
            <person name="Alfaro M."/>
            <person name="Sun H."/>
            <person name="Tritt A."/>
            <person name="Yoshinaga Y."/>
            <person name="Zwiers L.-H."/>
            <person name="Turgeon B."/>
            <person name="Goodwin S."/>
            <person name="Spatafora J."/>
            <person name="Crous P."/>
            <person name="Grigoriev I."/>
        </authorList>
    </citation>
    <scope>NUCLEOTIDE SEQUENCE</scope>
    <source>
        <strain evidence="1">CBS 260.36</strain>
    </source>
</reference>
<evidence type="ECO:0000313" key="1">
    <source>
        <dbReference type="EMBL" id="KAF2155076.1"/>
    </source>
</evidence>
<name>A0A9P4J5P8_9PEZI</name>
<dbReference type="Proteomes" id="UP000799439">
    <property type="component" value="Unassembled WGS sequence"/>
</dbReference>
<keyword evidence="2" id="KW-1185">Reference proteome</keyword>
<dbReference type="EMBL" id="ML996083">
    <property type="protein sequence ID" value="KAF2155076.1"/>
    <property type="molecule type" value="Genomic_DNA"/>
</dbReference>
<gene>
    <name evidence="1" type="ORF">K461DRAFT_107510</name>
</gene>
<organism evidence="1 2">
    <name type="scientific">Myriangium duriaei CBS 260.36</name>
    <dbReference type="NCBI Taxonomy" id="1168546"/>
    <lineage>
        <taxon>Eukaryota</taxon>
        <taxon>Fungi</taxon>
        <taxon>Dikarya</taxon>
        <taxon>Ascomycota</taxon>
        <taxon>Pezizomycotina</taxon>
        <taxon>Dothideomycetes</taxon>
        <taxon>Dothideomycetidae</taxon>
        <taxon>Myriangiales</taxon>
        <taxon>Myriangiaceae</taxon>
        <taxon>Myriangium</taxon>
    </lineage>
</organism>
<dbReference type="AlphaFoldDB" id="A0A9P4J5P8"/>
<sequence length="113" mass="13111">MPPRPHLQRRMNPTLFHSCTRAPHRCGCALPIRRPQKTSPRRRRCCWQPCPCPARPDSFDLVSPFLASLRRAQASQLSSSQLALHVSYALIVDLTFFTFTRNTSRHDPHKKRH</sequence>
<protein>
    <submittedName>
        <fullName evidence="1">Uncharacterized protein</fullName>
    </submittedName>
</protein>
<evidence type="ECO:0000313" key="2">
    <source>
        <dbReference type="Proteomes" id="UP000799439"/>
    </source>
</evidence>
<proteinExistence type="predicted"/>